<gene>
    <name evidence="1" type="ORF">NOR51B_2890</name>
</gene>
<proteinExistence type="predicted"/>
<dbReference type="Proteomes" id="UP000004699">
    <property type="component" value="Unassembled WGS sequence"/>
</dbReference>
<dbReference type="eggNOG" id="COG2304">
    <property type="taxonomic scope" value="Bacteria"/>
</dbReference>
<name>B8KQL1_9GAMM</name>
<keyword evidence="2" id="KW-1185">Reference proteome</keyword>
<organism evidence="1 2">
    <name type="scientific">Luminiphilus syltensis NOR5-1B</name>
    <dbReference type="NCBI Taxonomy" id="565045"/>
    <lineage>
        <taxon>Bacteria</taxon>
        <taxon>Pseudomonadati</taxon>
        <taxon>Pseudomonadota</taxon>
        <taxon>Gammaproteobacteria</taxon>
        <taxon>Cellvibrionales</taxon>
        <taxon>Halieaceae</taxon>
        <taxon>Luminiphilus</taxon>
    </lineage>
</organism>
<dbReference type="InterPro" id="IPR036465">
    <property type="entry name" value="vWFA_dom_sf"/>
</dbReference>
<evidence type="ECO:0000313" key="2">
    <source>
        <dbReference type="Proteomes" id="UP000004699"/>
    </source>
</evidence>
<protein>
    <recommendedName>
        <fullName evidence="3">VWA domain-containing protein</fullName>
    </recommendedName>
</protein>
<dbReference type="EMBL" id="DS999411">
    <property type="protein sequence ID" value="EED36937.1"/>
    <property type="molecule type" value="Genomic_DNA"/>
</dbReference>
<dbReference type="HOGENOM" id="CLU_1128360_0_0_6"/>
<reference evidence="2" key="1">
    <citation type="journal article" date="2013" name="BMC Microbiol.">
        <title>Taxonomy and evolution of bacteriochlorophyll a-containing members of the OM60/NOR5 clade of marine gammaproteobacteria: description of Luminiphilus syltensis gen. nov., sp. nov., reclassification of Haliea rubra as Pseudohaliea rubra gen. nov., comb. nov., and emendation of Chromatocurvus halotolerans.</title>
        <authorList>
            <person name="Spring S."/>
            <person name="Riedel T."/>
            <person name="Sproer C."/>
            <person name="Yan S."/>
            <person name="Harder J."/>
            <person name="Fuchs B.M."/>
        </authorList>
    </citation>
    <scope>NUCLEOTIDE SEQUENCE [LARGE SCALE GENOMIC DNA]</scope>
    <source>
        <strain evidence="2">NOR51-B</strain>
    </source>
</reference>
<accession>B8KQL1</accession>
<dbReference type="AlphaFoldDB" id="B8KQL1"/>
<evidence type="ECO:0000313" key="1">
    <source>
        <dbReference type="EMBL" id="EED36937.1"/>
    </source>
</evidence>
<dbReference type="RefSeq" id="WP_009021678.1">
    <property type="nucleotide sequence ID" value="NZ_DS999411.1"/>
</dbReference>
<evidence type="ECO:0008006" key="3">
    <source>
        <dbReference type="Google" id="ProtNLM"/>
    </source>
</evidence>
<dbReference type="SUPFAM" id="SSF53300">
    <property type="entry name" value="vWA-like"/>
    <property type="match status" value="1"/>
</dbReference>
<dbReference type="STRING" id="565045.NOR51B_2890"/>
<sequence>MSKSLTTNPSSDVSAFLKKSKAIRRVVERQSRLMFALDATASREPTWERARALHNELFTAAVTGSSLALQLAYYRGFNEFVASPWLTAASELQAHMSAVACQGGPTQIGRVLRHYLATSTPATPVRALVFIGDAMEESAKELCQLAAQCGVRKQPVFLFQEGHDNNVAGVFEQMAKNSGGAYAQFDANSAERLRSLLEAVVRFTSGGHKALTSSGTEAGKLLLSQLPRRD</sequence>